<dbReference type="AlphaFoldDB" id="A0A8X7V1S6"/>
<accession>A0A8X7V1S6</accession>
<dbReference type="Proteomes" id="UP000886595">
    <property type="component" value="Unassembled WGS sequence"/>
</dbReference>
<organism evidence="2 3">
    <name type="scientific">Brassica carinata</name>
    <name type="common">Ethiopian mustard</name>
    <name type="synonym">Abyssinian cabbage</name>
    <dbReference type="NCBI Taxonomy" id="52824"/>
    <lineage>
        <taxon>Eukaryota</taxon>
        <taxon>Viridiplantae</taxon>
        <taxon>Streptophyta</taxon>
        <taxon>Embryophyta</taxon>
        <taxon>Tracheophyta</taxon>
        <taxon>Spermatophyta</taxon>
        <taxon>Magnoliopsida</taxon>
        <taxon>eudicotyledons</taxon>
        <taxon>Gunneridae</taxon>
        <taxon>Pentapetalae</taxon>
        <taxon>rosids</taxon>
        <taxon>malvids</taxon>
        <taxon>Brassicales</taxon>
        <taxon>Brassicaceae</taxon>
        <taxon>Brassiceae</taxon>
        <taxon>Brassica</taxon>
    </lineage>
</organism>
<keyword evidence="3" id="KW-1185">Reference proteome</keyword>
<reference evidence="2 3" key="1">
    <citation type="submission" date="2020-02" db="EMBL/GenBank/DDBJ databases">
        <authorList>
            <person name="Ma Q."/>
            <person name="Huang Y."/>
            <person name="Song X."/>
            <person name="Pei D."/>
        </authorList>
    </citation>
    <scope>NUCLEOTIDE SEQUENCE [LARGE SCALE GENOMIC DNA]</scope>
    <source>
        <strain evidence="2">Sxm20200214</strain>
        <tissue evidence="2">Leaf</tissue>
    </source>
</reference>
<protein>
    <submittedName>
        <fullName evidence="2">Uncharacterized protein</fullName>
    </submittedName>
</protein>
<proteinExistence type="predicted"/>
<evidence type="ECO:0000313" key="2">
    <source>
        <dbReference type="EMBL" id="KAG2298967.1"/>
    </source>
</evidence>
<feature type="region of interest" description="Disordered" evidence="1">
    <location>
        <begin position="28"/>
        <end position="143"/>
    </location>
</feature>
<feature type="compositionally biased region" description="Basic and acidic residues" evidence="1">
    <location>
        <begin position="83"/>
        <end position="99"/>
    </location>
</feature>
<evidence type="ECO:0000256" key="1">
    <source>
        <dbReference type="SAM" id="MobiDB-lite"/>
    </source>
</evidence>
<feature type="compositionally biased region" description="Basic and acidic residues" evidence="1">
    <location>
        <begin position="65"/>
        <end position="75"/>
    </location>
</feature>
<sequence length="161" mass="18340">MQVQNPGSSQKTNADRFAWSSLRSFKKAPIRKIWSPQDPRPPPRVDEVTKNFNGYQPAINNWGRRPQEEFLRRGSLDTIVPEHQQHGDPQRLGHAENPKHGPGLRRCRTLQQNKEPTSKDTRLKGKPNPTGHAAIRGKTWPNHRGTSQADILYGLRTMVSI</sequence>
<comment type="caution">
    <text evidence="2">The sequence shown here is derived from an EMBL/GenBank/DDBJ whole genome shotgun (WGS) entry which is preliminary data.</text>
</comment>
<name>A0A8X7V1S6_BRACI</name>
<dbReference type="OrthoDB" id="10636841at2759"/>
<gene>
    <name evidence="2" type="ORF">Bca52824_035439</name>
</gene>
<evidence type="ECO:0000313" key="3">
    <source>
        <dbReference type="Proteomes" id="UP000886595"/>
    </source>
</evidence>
<dbReference type="EMBL" id="JAAMPC010000008">
    <property type="protein sequence ID" value="KAG2298967.1"/>
    <property type="molecule type" value="Genomic_DNA"/>
</dbReference>